<dbReference type="InterPro" id="IPR016355">
    <property type="entry name" value="NR5-like"/>
</dbReference>
<dbReference type="EMBL" id="UYYB01100964">
    <property type="protein sequence ID" value="VDM78086.1"/>
    <property type="molecule type" value="Genomic_DNA"/>
</dbReference>
<dbReference type="GO" id="GO:0004879">
    <property type="term" value="F:nuclear receptor activity"/>
    <property type="evidence" value="ECO:0007669"/>
    <property type="project" value="InterPro"/>
</dbReference>
<proteinExistence type="predicted"/>
<evidence type="ECO:0000256" key="2">
    <source>
        <dbReference type="SAM" id="MobiDB-lite"/>
    </source>
</evidence>
<comment type="subcellular location">
    <subcellularLocation>
        <location evidence="1">Nucleus</location>
    </subcellularLocation>
</comment>
<feature type="compositionally biased region" description="Basic and acidic residues" evidence="2">
    <location>
        <begin position="181"/>
        <end position="197"/>
    </location>
</feature>
<dbReference type="GO" id="GO:0009888">
    <property type="term" value="P:tissue development"/>
    <property type="evidence" value="ECO:0007669"/>
    <property type="project" value="TreeGrafter"/>
</dbReference>
<gene>
    <name evidence="3" type="ORF">SVUK_LOCUS13084</name>
</gene>
<dbReference type="OrthoDB" id="6355676at2759"/>
<sequence>MYNSSTLAVREDRMRGGRNKFGSYYKRDRAQRMQRSSLKDGAIADLAGMEQTVTSRPGMMSLLLKQDTFSFQIQKIQFFQHRAGVPPVPAPRPPPITQENEGLAGLLGCSIDFPNYRIKPEPFEPTTTSEFQQRLPYHAHPIDDGTFRDSRILPVCSTPSEKHVGSEFERSSSTLSIMHDSLPDDSRVGMPHEIDEE</sequence>
<dbReference type="GO" id="GO:0000978">
    <property type="term" value="F:RNA polymerase II cis-regulatory region sequence-specific DNA binding"/>
    <property type="evidence" value="ECO:0007669"/>
    <property type="project" value="TreeGrafter"/>
</dbReference>
<keyword evidence="4" id="KW-1185">Reference proteome</keyword>
<evidence type="ECO:0000313" key="4">
    <source>
        <dbReference type="Proteomes" id="UP000270094"/>
    </source>
</evidence>
<protein>
    <submittedName>
        <fullName evidence="3">Uncharacterized protein</fullName>
    </submittedName>
</protein>
<name>A0A3P7J4N1_STRVU</name>
<dbReference type="GO" id="GO:0090575">
    <property type="term" value="C:RNA polymerase II transcription regulator complex"/>
    <property type="evidence" value="ECO:0007669"/>
    <property type="project" value="TreeGrafter"/>
</dbReference>
<dbReference type="Proteomes" id="UP000270094">
    <property type="component" value="Unassembled WGS sequence"/>
</dbReference>
<dbReference type="AlphaFoldDB" id="A0A3P7J4N1"/>
<feature type="compositionally biased region" description="Basic and acidic residues" evidence="2">
    <location>
        <begin position="160"/>
        <end position="170"/>
    </location>
</feature>
<dbReference type="PANTHER" id="PTHR24086:SF15">
    <property type="entry name" value="NUCLEAR HORMONE RECEPTOR FTZ-F1"/>
    <property type="match status" value="1"/>
</dbReference>
<dbReference type="PANTHER" id="PTHR24086">
    <property type="entry name" value="NUCLEAR RECEPTOR SUBFAMILY 5 GROUP A"/>
    <property type="match status" value="1"/>
</dbReference>
<dbReference type="GO" id="GO:0009755">
    <property type="term" value="P:hormone-mediated signaling pathway"/>
    <property type="evidence" value="ECO:0007669"/>
    <property type="project" value="TreeGrafter"/>
</dbReference>
<organism evidence="3 4">
    <name type="scientific">Strongylus vulgaris</name>
    <name type="common">Blood worm</name>
    <dbReference type="NCBI Taxonomy" id="40348"/>
    <lineage>
        <taxon>Eukaryota</taxon>
        <taxon>Metazoa</taxon>
        <taxon>Ecdysozoa</taxon>
        <taxon>Nematoda</taxon>
        <taxon>Chromadorea</taxon>
        <taxon>Rhabditida</taxon>
        <taxon>Rhabditina</taxon>
        <taxon>Rhabditomorpha</taxon>
        <taxon>Strongyloidea</taxon>
        <taxon>Strongylidae</taxon>
        <taxon>Strongylus</taxon>
    </lineage>
</organism>
<evidence type="ECO:0000256" key="1">
    <source>
        <dbReference type="ARBA" id="ARBA00004123"/>
    </source>
</evidence>
<accession>A0A3P7J4N1</accession>
<feature type="region of interest" description="Disordered" evidence="2">
    <location>
        <begin position="158"/>
        <end position="197"/>
    </location>
</feature>
<evidence type="ECO:0000313" key="3">
    <source>
        <dbReference type="EMBL" id="VDM78086.1"/>
    </source>
</evidence>
<reference evidence="3 4" key="1">
    <citation type="submission" date="2018-11" db="EMBL/GenBank/DDBJ databases">
        <authorList>
            <consortium name="Pathogen Informatics"/>
        </authorList>
    </citation>
    <scope>NUCLEOTIDE SEQUENCE [LARGE SCALE GENOMIC DNA]</scope>
</reference>